<evidence type="ECO:0000256" key="1">
    <source>
        <dbReference type="ARBA" id="ARBA00022801"/>
    </source>
</evidence>
<dbReference type="InterPro" id="IPR003010">
    <property type="entry name" value="C-N_Hydrolase"/>
</dbReference>
<evidence type="ECO:0000313" key="3">
    <source>
        <dbReference type="EMBL" id="QDU18401.1"/>
    </source>
</evidence>
<dbReference type="AlphaFoldDB" id="A0A517XLL5"/>
<dbReference type="CDD" id="cd07197">
    <property type="entry name" value="nitrilase"/>
    <property type="match status" value="1"/>
</dbReference>
<dbReference type="EMBL" id="CP036273">
    <property type="protein sequence ID" value="QDU18401.1"/>
    <property type="molecule type" value="Genomic_DNA"/>
</dbReference>
<protein>
    <submittedName>
        <fullName evidence="3">(R)-stereoselective amidase</fullName>
        <ecNumber evidence="3">3.5.1.100</ecNumber>
    </submittedName>
</protein>
<organism evidence="3 4">
    <name type="scientific">Urbifossiella limnaea</name>
    <dbReference type="NCBI Taxonomy" id="2528023"/>
    <lineage>
        <taxon>Bacteria</taxon>
        <taxon>Pseudomonadati</taxon>
        <taxon>Planctomycetota</taxon>
        <taxon>Planctomycetia</taxon>
        <taxon>Gemmatales</taxon>
        <taxon>Gemmataceae</taxon>
        <taxon>Urbifossiella</taxon>
    </lineage>
</organism>
<dbReference type="InterPro" id="IPR036526">
    <property type="entry name" value="C-N_Hydrolase_sf"/>
</dbReference>
<evidence type="ECO:0000259" key="2">
    <source>
        <dbReference type="PROSITE" id="PS50263"/>
    </source>
</evidence>
<dbReference type="Proteomes" id="UP000319576">
    <property type="component" value="Chromosome"/>
</dbReference>
<dbReference type="PANTHER" id="PTHR43674:SF2">
    <property type="entry name" value="BETA-UREIDOPROPIONASE"/>
    <property type="match status" value="1"/>
</dbReference>
<dbReference type="InterPro" id="IPR050345">
    <property type="entry name" value="Aliph_Amidase/BUP"/>
</dbReference>
<dbReference type="Pfam" id="PF00795">
    <property type="entry name" value="CN_hydrolase"/>
    <property type="match status" value="1"/>
</dbReference>
<dbReference type="Gene3D" id="3.60.110.10">
    <property type="entry name" value="Carbon-nitrogen hydrolase"/>
    <property type="match status" value="1"/>
</dbReference>
<dbReference type="KEGG" id="uli:ETAA1_02870"/>
<gene>
    <name evidence="3" type="primary">ramA</name>
    <name evidence="3" type="ORF">ETAA1_02870</name>
</gene>
<proteinExistence type="predicted"/>
<evidence type="ECO:0000313" key="4">
    <source>
        <dbReference type="Proteomes" id="UP000319576"/>
    </source>
</evidence>
<dbReference type="PANTHER" id="PTHR43674">
    <property type="entry name" value="NITRILASE C965.09-RELATED"/>
    <property type="match status" value="1"/>
</dbReference>
<sequence length="265" mass="28335">MHIALASPRVAATVADGLAATDRLLAAAAAQGARIVCFPEAYLPGLRGLDFPVPPFGRAEQERVVGAATEMTRRHGITAVLGMEWHTDLGRHIAAVVIDAQGHLVGVQTKNQLDPSEEPLYVPGRTRRLFTVEGLTFGVAICHEGFRYPETVRWAAARGAKVVFHPHCTGSDLTGTVPRAWGDPAGPYYEKAVMCRALENTVYVASANYAFRYPESATTLIGPQGGLVAHLPYGEEGVLVCDVDLDAATGLLAKRYAPERYGDGA</sequence>
<dbReference type="PROSITE" id="PS50263">
    <property type="entry name" value="CN_HYDROLASE"/>
    <property type="match status" value="1"/>
</dbReference>
<dbReference type="RefSeq" id="WP_145233660.1">
    <property type="nucleotide sequence ID" value="NZ_CP036273.1"/>
</dbReference>
<dbReference type="GO" id="GO:0016811">
    <property type="term" value="F:hydrolase activity, acting on carbon-nitrogen (but not peptide) bonds, in linear amides"/>
    <property type="evidence" value="ECO:0007669"/>
    <property type="project" value="UniProtKB-ARBA"/>
</dbReference>
<feature type="domain" description="CN hydrolase" evidence="2">
    <location>
        <begin position="1"/>
        <end position="245"/>
    </location>
</feature>
<keyword evidence="1 3" id="KW-0378">Hydrolase</keyword>
<accession>A0A517XLL5</accession>
<dbReference type="EC" id="3.5.1.100" evidence="3"/>
<dbReference type="OrthoDB" id="2826359at2"/>
<keyword evidence="4" id="KW-1185">Reference proteome</keyword>
<reference evidence="3 4" key="1">
    <citation type="submission" date="2019-02" db="EMBL/GenBank/DDBJ databases">
        <title>Deep-cultivation of Planctomycetes and their phenomic and genomic characterization uncovers novel biology.</title>
        <authorList>
            <person name="Wiegand S."/>
            <person name="Jogler M."/>
            <person name="Boedeker C."/>
            <person name="Pinto D."/>
            <person name="Vollmers J."/>
            <person name="Rivas-Marin E."/>
            <person name="Kohn T."/>
            <person name="Peeters S.H."/>
            <person name="Heuer A."/>
            <person name="Rast P."/>
            <person name="Oberbeckmann S."/>
            <person name="Bunk B."/>
            <person name="Jeske O."/>
            <person name="Meyerdierks A."/>
            <person name="Storesund J.E."/>
            <person name="Kallscheuer N."/>
            <person name="Luecker S."/>
            <person name="Lage O.M."/>
            <person name="Pohl T."/>
            <person name="Merkel B.J."/>
            <person name="Hornburger P."/>
            <person name="Mueller R.-W."/>
            <person name="Bruemmer F."/>
            <person name="Labrenz M."/>
            <person name="Spormann A.M."/>
            <person name="Op den Camp H."/>
            <person name="Overmann J."/>
            <person name="Amann R."/>
            <person name="Jetten M.S.M."/>
            <person name="Mascher T."/>
            <person name="Medema M.H."/>
            <person name="Devos D.P."/>
            <person name="Kaster A.-K."/>
            <person name="Ovreas L."/>
            <person name="Rohde M."/>
            <person name="Galperin M.Y."/>
            <person name="Jogler C."/>
        </authorList>
    </citation>
    <scope>NUCLEOTIDE SEQUENCE [LARGE SCALE GENOMIC DNA]</scope>
    <source>
        <strain evidence="3 4">ETA_A1</strain>
    </source>
</reference>
<name>A0A517XLL5_9BACT</name>
<dbReference type="SUPFAM" id="SSF56317">
    <property type="entry name" value="Carbon-nitrogen hydrolase"/>
    <property type="match status" value="1"/>
</dbReference>